<protein>
    <submittedName>
        <fullName evidence="1">Uncharacterized protein</fullName>
    </submittedName>
</protein>
<gene>
    <name evidence="1" type="ORF">NIES3787_24740</name>
</gene>
<dbReference type="AlphaFoldDB" id="A0A6H9GI30"/>
<evidence type="ECO:0000313" key="1">
    <source>
        <dbReference type="EMBL" id="GCL46775.1"/>
    </source>
</evidence>
<dbReference type="Proteomes" id="UP000438874">
    <property type="component" value="Unassembled WGS sequence"/>
</dbReference>
<dbReference type="EMBL" id="BJCH01000026">
    <property type="protein sequence ID" value="GCL46775.1"/>
    <property type="molecule type" value="Genomic_DNA"/>
</dbReference>
<accession>A0A6H9GI30</accession>
<sequence length="73" mass="7950">MNLPIQSQPVMRMLNTLVRVQERIMPQACGPWTGTAPFCSGTCDCEPGKICQTSTDGDGARCWTGVKTRCCDP</sequence>
<comment type="caution">
    <text evidence="1">The sequence shown here is derived from an EMBL/GenBank/DDBJ whole genome shotgun (WGS) entry which is preliminary data.</text>
</comment>
<name>A0A6H9GI30_MICAE</name>
<proteinExistence type="predicted"/>
<reference evidence="1 2" key="1">
    <citation type="submission" date="2019-02" db="EMBL/GenBank/DDBJ databases">
        <title>Draft genome sequence of Arthrospira platensis NIES-3787.</title>
        <authorList>
            <person name="Yamaguchi H."/>
            <person name="Suzuki S."/>
            <person name="Kawachi M."/>
        </authorList>
    </citation>
    <scope>NUCLEOTIDE SEQUENCE [LARGE SCALE GENOMIC DNA]</scope>
    <source>
        <strain evidence="1 2">NIES-3787</strain>
    </source>
</reference>
<organism evidence="1 2">
    <name type="scientific">Microcystis aeruginosa NIES-3787</name>
    <dbReference type="NCBI Taxonomy" id="2517782"/>
    <lineage>
        <taxon>Bacteria</taxon>
        <taxon>Bacillati</taxon>
        <taxon>Cyanobacteriota</taxon>
        <taxon>Cyanophyceae</taxon>
        <taxon>Oscillatoriophycideae</taxon>
        <taxon>Chroococcales</taxon>
        <taxon>Microcystaceae</taxon>
        <taxon>Microcystis</taxon>
    </lineage>
</organism>
<evidence type="ECO:0000313" key="2">
    <source>
        <dbReference type="Proteomes" id="UP000438874"/>
    </source>
</evidence>